<keyword evidence="7" id="KW-1185">Reference proteome</keyword>
<evidence type="ECO:0000256" key="5">
    <source>
        <dbReference type="SAM" id="MobiDB-lite"/>
    </source>
</evidence>
<dbReference type="Gene3D" id="3.40.50.150">
    <property type="entry name" value="Vaccinia Virus protein VP39"/>
    <property type="match status" value="1"/>
</dbReference>
<dbReference type="GO" id="GO:0016740">
    <property type="term" value="F:transferase activity"/>
    <property type="evidence" value="ECO:0007669"/>
    <property type="project" value="UniProtKB-KW"/>
</dbReference>
<evidence type="ECO:0000256" key="2">
    <source>
        <dbReference type="ARBA" id="ARBA00022679"/>
    </source>
</evidence>
<comment type="caution">
    <text evidence="6">The sequence shown here is derived from an EMBL/GenBank/DDBJ whole genome shotgun (WGS) entry which is preliminary data.</text>
</comment>
<evidence type="ECO:0008006" key="8">
    <source>
        <dbReference type="Google" id="ProtNLM"/>
    </source>
</evidence>
<dbReference type="SUPFAM" id="SSF53335">
    <property type="entry name" value="S-adenosyl-L-methionine-dependent methyltransferases"/>
    <property type="match status" value="1"/>
</dbReference>
<sequence>MSHSKPENAQPEHAQAEHESQKPVSSLEQAKLEDEKKSDPEATKLPSSRTEPGDECCHYQPDPDELAFLKQQTRIQDEEELKVHVFAVQKKAYKVCPYPCIRRFGFVRIKIIKNPAAYNHVLELGRTLPGALFLDVGCCFGIDLRRLANDGFPVQNMLACDIRKGFVNPLRISDDFWDLGHELFRSTAESFPVAFLAGDVFDPAFLTLQAPATEAPQSPAPNLDSLASLEGLQGHLSAIHSASLFHLFGEVNQLQLARKLAGLLSARPGSIIFGCHGAQPTKGHVLGSRGKYMFCHSSETWREMWEGIFEQGSVEIATHMKNVGKLLNPTTDFYMLFWSVKRL</sequence>
<comment type="similarity">
    <text evidence="4">Belongs to the class I-like SAM-binding methyltransferase superfamily.</text>
</comment>
<evidence type="ECO:0000256" key="3">
    <source>
        <dbReference type="ARBA" id="ARBA00022691"/>
    </source>
</evidence>
<dbReference type="Proteomes" id="UP000623467">
    <property type="component" value="Unassembled WGS sequence"/>
</dbReference>
<dbReference type="PANTHER" id="PTHR35897:SF1">
    <property type="entry name" value="METHYLTRANSFERASE AUSD"/>
    <property type="match status" value="1"/>
</dbReference>
<reference evidence="6" key="1">
    <citation type="submission" date="2020-05" db="EMBL/GenBank/DDBJ databases">
        <title>Mycena genomes resolve the evolution of fungal bioluminescence.</title>
        <authorList>
            <person name="Tsai I.J."/>
        </authorList>
    </citation>
    <scope>NUCLEOTIDE SEQUENCE</scope>
    <source>
        <strain evidence="6">160909Yilan</strain>
    </source>
</reference>
<organism evidence="6 7">
    <name type="scientific">Mycena sanguinolenta</name>
    <dbReference type="NCBI Taxonomy" id="230812"/>
    <lineage>
        <taxon>Eukaryota</taxon>
        <taxon>Fungi</taxon>
        <taxon>Dikarya</taxon>
        <taxon>Basidiomycota</taxon>
        <taxon>Agaricomycotina</taxon>
        <taxon>Agaricomycetes</taxon>
        <taxon>Agaricomycetidae</taxon>
        <taxon>Agaricales</taxon>
        <taxon>Marasmiineae</taxon>
        <taxon>Mycenaceae</taxon>
        <taxon>Mycena</taxon>
    </lineage>
</organism>
<keyword evidence="3" id="KW-0949">S-adenosyl-L-methionine</keyword>
<name>A0A8H6ZCM2_9AGAR</name>
<comment type="pathway">
    <text evidence="1">Secondary metabolite biosynthesis.</text>
</comment>
<evidence type="ECO:0000313" key="7">
    <source>
        <dbReference type="Proteomes" id="UP000623467"/>
    </source>
</evidence>
<evidence type="ECO:0000313" key="6">
    <source>
        <dbReference type="EMBL" id="KAF7375029.1"/>
    </source>
</evidence>
<keyword evidence="2" id="KW-0808">Transferase</keyword>
<dbReference type="OrthoDB" id="2094832at2759"/>
<accession>A0A8H6ZCM2</accession>
<dbReference type="InterPro" id="IPR051654">
    <property type="entry name" value="Meroterpenoid_MTases"/>
</dbReference>
<dbReference type="InterPro" id="IPR029063">
    <property type="entry name" value="SAM-dependent_MTases_sf"/>
</dbReference>
<evidence type="ECO:0000256" key="4">
    <source>
        <dbReference type="ARBA" id="ARBA00038314"/>
    </source>
</evidence>
<dbReference type="PANTHER" id="PTHR35897">
    <property type="entry name" value="METHYLTRANSFERASE AUSD"/>
    <property type="match status" value="1"/>
</dbReference>
<dbReference type="AlphaFoldDB" id="A0A8H6ZCM2"/>
<gene>
    <name evidence="6" type="ORF">MSAN_00389000</name>
</gene>
<feature type="region of interest" description="Disordered" evidence="5">
    <location>
        <begin position="1"/>
        <end position="56"/>
    </location>
</feature>
<evidence type="ECO:0000256" key="1">
    <source>
        <dbReference type="ARBA" id="ARBA00005179"/>
    </source>
</evidence>
<dbReference type="EMBL" id="JACAZH010000002">
    <property type="protein sequence ID" value="KAF7375029.1"/>
    <property type="molecule type" value="Genomic_DNA"/>
</dbReference>
<feature type="compositionally biased region" description="Basic and acidic residues" evidence="5">
    <location>
        <begin position="30"/>
        <end position="42"/>
    </location>
</feature>
<proteinExistence type="inferred from homology"/>
<protein>
    <recommendedName>
        <fullName evidence="8">Methyltransferase domain-containing protein</fullName>
    </recommendedName>
</protein>